<comment type="similarity">
    <text evidence="2">Belongs to the class-V pyridoxal-phosphate-dependent aminotransferase family. NifS/IscS subfamily.</text>
</comment>
<dbReference type="RefSeq" id="WP_235821954.1">
    <property type="nucleotide sequence ID" value="NZ_JAKNHQ010000003.1"/>
</dbReference>
<evidence type="ECO:0000256" key="3">
    <source>
        <dbReference type="ARBA" id="ARBA00012239"/>
    </source>
</evidence>
<evidence type="ECO:0000256" key="9">
    <source>
        <dbReference type="ARBA" id="ARBA00050776"/>
    </source>
</evidence>
<evidence type="ECO:0000256" key="10">
    <source>
        <dbReference type="RuleBase" id="RU004504"/>
    </source>
</evidence>
<dbReference type="InterPro" id="IPR016454">
    <property type="entry name" value="Cysteine_dSase"/>
</dbReference>
<dbReference type="Gene3D" id="1.10.260.50">
    <property type="match status" value="1"/>
</dbReference>
<dbReference type="EMBL" id="JAKNHQ010000003">
    <property type="protein sequence ID" value="MCG4610022.1"/>
    <property type="molecule type" value="Genomic_DNA"/>
</dbReference>
<dbReference type="Gene3D" id="3.90.1150.10">
    <property type="entry name" value="Aspartate Aminotransferase, domain 1"/>
    <property type="match status" value="1"/>
</dbReference>
<evidence type="ECO:0000256" key="2">
    <source>
        <dbReference type="ARBA" id="ARBA00006490"/>
    </source>
</evidence>
<dbReference type="Gene3D" id="3.40.640.10">
    <property type="entry name" value="Type I PLP-dependent aspartate aminotransferase-like (Major domain)"/>
    <property type="match status" value="1"/>
</dbReference>
<evidence type="ECO:0000256" key="7">
    <source>
        <dbReference type="ARBA" id="ARBA00023004"/>
    </source>
</evidence>
<dbReference type="GeneID" id="97380503"/>
<evidence type="ECO:0000259" key="11">
    <source>
        <dbReference type="Pfam" id="PF00266"/>
    </source>
</evidence>
<dbReference type="PIRSF" id="PIRSF005572">
    <property type="entry name" value="NifS"/>
    <property type="match status" value="1"/>
</dbReference>
<sequence>MKRFIYADNAATTQLDIDAFEAMQPYLLEEYGNASQPYSFARAPKKALRESREIIAQCIGAQPDEIFFTSGGTESNNWAIKGTAFLDPEKHGFITSAIEHHAILRPCADIERMGYPVFYLPVDSTGKVNTATLSEHIAPDTRLVSIMAANNEIGSIQDIPALAAIAHSVGAMFHTDAVQAVGHIKIDVNDLGVDMLSASAHKFHGPKGIGFLYVRKGTPLAPYASGGSQENHMRAGTENIASIVGMAAALKKCVDGLKDTAEHLTRLETKLIMGLSDANVRFSRNGSAAHIPGNISLSFPGYSGEALLHRLDLMGICVSTGSACNSRETQISHVLQAIKLEPELAKGTIRLSLGKNNTEGDIDEIVDALLRILK</sequence>
<keyword evidence="6" id="KW-0663">Pyridoxal phosphate</keyword>
<evidence type="ECO:0000256" key="8">
    <source>
        <dbReference type="ARBA" id="ARBA00023014"/>
    </source>
</evidence>
<dbReference type="InterPro" id="IPR015421">
    <property type="entry name" value="PyrdxlP-dep_Trfase_major"/>
</dbReference>
<comment type="catalytic activity">
    <reaction evidence="9">
        <text>(sulfur carrier)-H + L-cysteine = (sulfur carrier)-SH + L-alanine</text>
        <dbReference type="Rhea" id="RHEA:43892"/>
        <dbReference type="Rhea" id="RHEA-COMP:14737"/>
        <dbReference type="Rhea" id="RHEA-COMP:14739"/>
        <dbReference type="ChEBI" id="CHEBI:29917"/>
        <dbReference type="ChEBI" id="CHEBI:35235"/>
        <dbReference type="ChEBI" id="CHEBI:57972"/>
        <dbReference type="ChEBI" id="CHEBI:64428"/>
        <dbReference type="EC" id="2.8.1.7"/>
    </reaction>
</comment>
<dbReference type="InterPro" id="IPR020578">
    <property type="entry name" value="Aminotrans_V_PyrdxlP_BS"/>
</dbReference>
<reference evidence="12 13" key="1">
    <citation type="submission" date="2022-01" db="EMBL/GenBank/DDBJ databases">
        <title>Collection of gut derived symbiotic bacterial strains cultured from healthy donors.</title>
        <authorList>
            <person name="Lin H."/>
            <person name="Kohout C."/>
            <person name="Waligurski E."/>
            <person name="Pamer E.G."/>
        </authorList>
    </citation>
    <scope>NUCLEOTIDE SEQUENCE [LARGE SCALE GENOMIC DNA]</scope>
    <source>
        <strain evidence="12 13">DFI.7.58</strain>
    </source>
</reference>
<dbReference type="PANTHER" id="PTHR11601">
    <property type="entry name" value="CYSTEINE DESULFURYLASE FAMILY MEMBER"/>
    <property type="match status" value="1"/>
</dbReference>
<dbReference type="Pfam" id="PF00266">
    <property type="entry name" value="Aminotran_5"/>
    <property type="match status" value="1"/>
</dbReference>
<name>A0ABS9MGU0_9FIRM</name>
<dbReference type="SUPFAM" id="SSF53383">
    <property type="entry name" value="PLP-dependent transferases"/>
    <property type="match status" value="1"/>
</dbReference>
<evidence type="ECO:0000313" key="12">
    <source>
        <dbReference type="EMBL" id="MCG4610022.1"/>
    </source>
</evidence>
<keyword evidence="8" id="KW-0411">Iron-sulfur</keyword>
<proteinExistence type="inferred from homology"/>
<comment type="caution">
    <text evidence="12">The sequence shown here is derived from an EMBL/GenBank/DDBJ whole genome shotgun (WGS) entry which is preliminary data.</text>
</comment>
<evidence type="ECO:0000256" key="4">
    <source>
        <dbReference type="ARBA" id="ARBA00022679"/>
    </source>
</evidence>
<evidence type="ECO:0000256" key="5">
    <source>
        <dbReference type="ARBA" id="ARBA00022723"/>
    </source>
</evidence>
<evidence type="ECO:0000256" key="1">
    <source>
        <dbReference type="ARBA" id="ARBA00001933"/>
    </source>
</evidence>
<dbReference type="Proteomes" id="UP001298681">
    <property type="component" value="Unassembled WGS sequence"/>
</dbReference>
<dbReference type="EC" id="2.8.1.7" evidence="3"/>
<keyword evidence="13" id="KW-1185">Reference proteome</keyword>
<keyword evidence="7" id="KW-0408">Iron</keyword>
<accession>A0ABS9MGU0</accession>
<dbReference type="InterPro" id="IPR015422">
    <property type="entry name" value="PyrdxlP-dep_Trfase_small"/>
</dbReference>
<dbReference type="InterPro" id="IPR015424">
    <property type="entry name" value="PyrdxlP-dep_Trfase"/>
</dbReference>
<feature type="domain" description="Aminotransferase class V" evidence="11">
    <location>
        <begin position="5"/>
        <end position="364"/>
    </location>
</feature>
<dbReference type="PROSITE" id="PS00595">
    <property type="entry name" value="AA_TRANSFER_CLASS_5"/>
    <property type="match status" value="1"/>
</dbReference>
<organism evidence="12 13">
    <name type="scientific">Anaeromassilibacillus senegalensis</name>
    <dbReference type="NCBI Taxonomy" id="1673717"/>
    <lineage>
        <taxon>Bacteria</taxon>
        <taxon>Bacillati</taxon>
        <taxon>Bacillota</taxon>
        <taxon>Clostridia</taxon>
        <taxon>Eubacteriales</taxon>
        <taxon>Acutalibacteraceae</taxon>
        <taxon>Anaeromassilibacillus</taxon>
    </lineage>
</organism>
<comment type="cofactor">
    <cofactor evidence="1 10">
        <name>pyridoxal 5'-phosphate</name>
        <dbReference type="ChEBI" id="CHEBI:597326"/>
    </cofactor>
</comment>
<evidence type="ECO:0000256" key="6">
    <source>
        <dbReference type="ARBA" id="ARBA00022898"/>
    </source>
</evidence>
<dbReference type="PANTHER" id="PTHR11601:SF34">
    <property type="entry name" value="CYSTEINE DESULFURASE"/>
    <property type="match status" value="1"/>
</dbReference>
<dbReference type="InterPro" id="IPR000192">
    <property type="entry name" value="Aminotrans_V_dom"/>
</dbReference>
<evidence type="ECO:0000313" key="13">
    <source>
        <dbReference type="Proteomes" id="UP001298681"/>
    </source>
</evidence>
<gene>
    <name evidence="12" type="ORF">L0P57_03595</name>
</gene>
<keyword evidence="4" id="KW-0808">Transferase</keyword>
<protein>
    <recommendedName>
        <fullName evidence="3">cysteine desulfurase</fullName>
        <ecNumber evidence="3">2.8.1.7</ecNumber>
    </recommendedName>
</protein>
<keyword evidence="5" id="KW-0479">Metal-binding</keyword>